<organism evidence="2 3">
    <name type="scientific">Triparma columacea</name>
    <dbReference type="NCBI Taxonomy" id="722753"/>
    <lineage>
        <taxon>Eukaryota</taxon>
        <taxon>Sar</taxon>
        <taxon>Stramenopiles</taxon>
        <taxon>Ochrophyta</taxon>
        <taxon>Bolidophyceae</taxon>
        <taxon>Parmales</taxon>
        <taxon>Triparmaceae</taxon>
        <taxon>Triparma</taxon>
    </lineage>
</organism>
<sequence>MTRCNHNPLGKHLSDSEIAELTTDLHELLKAFIKDPTMDLAYLQKQLKGHFLFKNKFEGTPDLLRAILSIDLQDDKPIAVMVGMCRKYSFDLSTRGAFSGDVLQTAIKTGGIDETHKIIYANGRPLCVTNGLTNSFQGCAVLNTVESKLFAVSLALFLAVMERHKKPVTNIVALSAQVSKIISGNSKLEVATSHTDVPLANLYGSLYKNGSLPPSFSCLYHLKYLHVSANGGGKGVARGMMPSCVAIGLSRAIAVIKGKGGDEATLRSLFNAIKGVDNTSISTTYEEATTKLADPDVGAATIARDFEEAGRSLGLLTHADFEARWTNLLIQQGVGKVEAARRAAEMVASYREKIRKASSLPRGPKTGRPRAHRASDKKNLEKSQRIAAQPQLCPCCGDEFGTRGKRMFLPGLFCRHLLEAQVCRDSEGMQGELKPVHDKVTKHLAERGRMTEEEKKKAEEAKKAQKEKQNGIAAQPQICPGCDGEFGSRGHRSRLTYPFCKHLLTTKLCRDSEGMQGELRKVHDKVTNHLAKGGGMTKEEKKRKAKEPKKEEKKRRGKREKDN</sequence>
<feature type="region of interest" description="Disordered" evidence="1">
    <location>
        <begin position="355"/>
        <end position="383"/>
    </location>
</feature>
<comment type="caution">
    <text evidence="2">The sequence shown here is derived from an EMBL/GenBank/DDBJ whole genome shotgun (WGS) entry which is preliminary data.</text>
</comment>
<proteinExistence type="predicted"/>
<feature type="compositionally biased region" description="Basic and acidic residues" evidence="1">
    <location>
        <begin position="450"/>
        <end position="469"/>
    </location>
</feature>
<accession>A0A9W7FX69</accession>
<evidence type="ECO:0000256" key="1">
    <source>
        <dbReference type="SAM" id="MobiDB-lite"/>
    </source>
</evidence>
<feature type="compositionally biased region" description="Basic residues" evidence="1">
    <location>
        <begin position="543"/>
        <end position="563"/>
    </location>
</feature>
<gene>
    <name evidence="2" type="ORF">TrCOL_g4954</name>
</gene>
<feature type="compositionally biased region" description="Basic and acidic residues" evidence="1">
    <location>
        <begin position="373"/>
        <end position="383"/>
    </location>
</feature>
<dbReference type="AlphaFoldDB" id="A0A9W7FX69"/>
<dbReference type="EMBL" id="BRYA01000604">
    <property type="protein sequence ID" value="GMI25209.1"/>
    <property type="molecule type" value="Genomic_DNA"/>
</dbReference>
<protein>
    <submittedName>
        <fullName evidence="2">Uncharacterized protein</fullName>
    </submittedName>
</protein>
<dbReference type="Proteomes" id="UP001165065">
    <property type="component" value="Unassembled WGS sequence"/>
</dbReference>
<evidence type="ECO:0000313" key="3">
    <source>
        <dbReference type="Proteomes" id="UP001165065"/>
    </source>
</evidence>
<reference evidence="3" key="1">
    <citation type="journal article" date="2023" name="Commun. Biol.">
        <title>Genome analysis of Parmales, the sister group of diatoms, reveals the evolutionary specialization of diatoms from phago-mixotrophs to photoautotrophs.</title>
        <authorList>
            <person name="Ban H."/>
            <person name="Sato S."/>
            <person name="Yoshikawa S."/>
            <person name="Yamada K."/>
            <person name="Nakamura Y."/>
            <person name="Ichinomiya M."/>
            <person name="Sato N."/>
            <person name="Blanc-Mathieu R."/>
            <person name="Endo H."/>
            <person name="Kuwata A."/>
            <person name="Ogata H."/>
        </authorList>
    </citation>
    <scope>NUCLEOTIDE SEQUENCE [LARGE SCALE GENOMIC DNA]</scope>
</reference>
<keyword evidence="3" id="KW-1185">Reference proteome</keyword>
<feature type="region of interest" description="Disordered" evidence="1">
    <location>
        <begin position="518"/>
        <end position="563"/>
    </location>
</feature>
<feature type="region of interest" description="Disordered" evidence="1">
    <location>
        <begin position="450"/>
        <end position="473"/>
    </location>
</feature>
<name>A0A9W7FX69_9STRA</name>
<feature type="compositionally biased region" description="Basic and acidic residues" evidence="1">
    <location>
        <begin position="518"/>
        <end position="527"/>
    </location>
</feature>
<evidence type="ECO:0000313" key="2">
    <source>
        <dbReference type="EMBL" id="GMI25209.1"/>
    </source>
</evidence>